<reference evidence="3" key="2">
    <citation type="submission" date="2016-10" db="EMBL/GenBank/DDBJ databases">
        <authorList>
            <person name="de Groot N.N."/>
        </authorList>
    </citation>
    <scope>NUCLEOTIDE SEQUENCE</scope>
    <source>
        <strain evidence="3">HV04060</strain>
    </source>
</reference>
<accession>A0A1G4NS76</accession>
<dbReference type="AlphaFoldDB" id="A0A1G4NS76"/>
<protein>
    <recommendedName>
        <fullName evidence="2">Uncharacterized protein ycf18</fullName>
    </recommendedName>
</protein>
<sequence length="57" mass="6916">MNETNNLSLEQQFLLKAIEQQIKNLNKKESKQYLYLNLEYMLVKDNIIKFLIKNKQL</sequence>
<gene>
    <name evidence="3" type="primary">nblA</name>
    <name evidence="3" type="ORF">HV04060_76</name>
</gene>
<reference evidence="3" key="1">
    <citation type="submission" date="2016-10" db="EMBL/GenBank/DDBJ databases">
        <title>Chloroplast genomes as a tool to resolve red algal phylogenies: a case study in the Nemaliales.</title>
        <authorList>
            <person name="Costa J.F."/>
            <person name="Lin S.M."/>
            <person name="Macaya E.C."/>
            <person name="Fernandez-Garcia C."/>
            <person name="Verbruggen H."/>
        </authorList>
    </citation>
    <scope>NUCLEOTIDE SEQUENCE</scope>
    <source>
        <strain evidence="3">HV04060</strain>
    </source>
</reference>
<dbReference type="InterPro" id="IPR036904">
    <property type="entry name" value="NblA_sf"/>
</dbReference>
<evidence type="ECO:0000313" key="3">
    <source>
        <dbReference type="EMBL" id="SCW21513.1"/>
    </source>
</evidence>
<evidence type="ECO:0000256" key="2">
    <source>
        <dbReference type="ARBA" id="ARBA00021553"/>
    </source>
</evidence>
<dbReference type="EMBL" id="LT622864">
    <property type="protein sequence ID" value="SCW21513.1"/>
    <property type="molecule type" value="Genomic_DNA"/>
</dbReference>
<name>A0A1G4NS76_9FLOR</name>
<dbReference type="SUPFAM" id="SSF109859">
    <property type="entry name" value="NblA-like"/>
    <property type="match status" value="1"/>
</dbReference>
<dbReference type="GeneID" id="29998702"/>
<dbReference type="InterPro" id="IPR007574">
    <property type="entry name" value="NblA"/>
</dbReference>
<keyword evidence="3" id="KW-0934">Plastid</keyword>
<dbReference type="RefSeq" id="YP_009313259.1">
    <property type="nucleotide sequence ID" value="NC_031656.1"/>
</dbReference>
<comment type="similarity">
    <text evidence="1">Belongs to the ycf18/nblA family.</text>
</comment>
<keyword evidence="3" id="KW-0150">Chloroplast</keyword>
<evidence type="ECO:0000256" key="1">
    <source>
        <dbReference type="ARBA" id="ARBA00008091"/>
    </source>
</evidence>
<geneLocation type="chloroplast" evidence="3"/>
<dbReference type="Pfam" id="PF04485">
    <property type="entry name" value="NblA"/>
    <property type="match status" value="1"/>
</dbReference>
<dbReference type="Gene3D" id="1.10.287.670">
    <property type="entry name" value="Phycobilisome degradation protein NblA"/>
    <property type="match status" value="1"/>
</dbReference>
<proteinExistence type="inferred from homology"/>
<organism evidence="3">
    <name type="scientific">Dichotomaria marginata</name>
    <dbReference type="NCBI Taxonomy" id="268567"/>
    <lineage>
        <taxon>Eukaryota</taxon>
        <taxon>Rhodophyta</taxon>
        <taxon>Florideophyceae</taxon>
        <taxon>Nemaliophycidae</taxon>
        <taxon>Nemaliales</taxon>
        <taxon>Galaxauraceae</taxon>
        <taxon>Dichotomaria</taxon>
    </lineage>
</organism>